<dbReference type="InterPro" id="IPR000835">
    <property type="entry name" value="HTH_MarR-typ"/>
</dbReference>
<dbReference type="RefSeq" id="WP_378616573.1">
    <property type="nucleotide sequence ID" value="NZ_JBHSAX010000033.1"/>
</dbReference>
<dbReference type="Gene3D" id="1.10.287.100">
    <property type="match status" value="1"/>
</dbReference>
<evidence type="ECO:0000313" key="2">
    <source>
        <dbReference type="EMBL" id="MFC3966124.1"/>
    </source>
</evidence>
<dbReference type="Gene3D" id="1.10.10.10">
    <property type="entry name" value="Winged helix-like DNA-binding domain superfamily/Winged helix DNA-binding domain"/>
    <property type="match status" value="1"/>
</dbReference>
<dbReference type="PANTHER" id="PTHR39515:SF2">
    <property type="entry name" value="HTH-TYPE TRANSCRIPTIONAL REGULATOR RV0880"/>
    <property type="match status" value="1"/>
</dbReference>
<evidence type="ECO:0000313" key="3">
    <source>
        <dbReference type="Proteomes" id="UP001595696"/>
    </source>
</evidence>
<dbReference type="SUPFAM" id="SSF46785">
    <property type="entry name" value="Winged helix' DNA-binding domain"/>
    <property type="match status" value="1"/>
</dbReference>
<organism evidence="2 3">
    <name type="scientific">Nocardia jiangsuensis</name>
    <dbReference type="NCBI Taxonomy" id="1691563"/>
    <lineage>
        <taxon>Bacteria</taxon>
        <taxon>Bacillati</taxon>
        <taxon>Actinomycetota</taxon>
        <taxon>Actinomycetes</taxon>
        <taxon>Mycobacteriales</taxon>
        <taxon>Nocardiaceae</taxon>
        <taxon>Nocardia</taxon>
    </lineage>
</organism>
<dbReference type="InterPro" id="IPR036388">
    <property type="entry name" value="WH-like_DNA-bd_sf"/>
</dbReference>
<protein>
    <submittedName>
        <fullName evidence="2">MarR family winged helix-turn-helix transcriptional regulator</fullName>
    </submittedName>
</protein>
<feature type="domain" description="HTH marR-type" evidence="1">
    <location>
        <begin position="1"/>
        <end position="140"/>
    </location>
</feature>
<proteinExistence type="predicted"/>
<sequence length="143" mass="15654">MDEADYSPTDAEHLRLAIGRFVRRVRGADTMPAGQAAVLGHLRRDGPLAIVALAERERVRHQTMARSVKLLTDQGLVEVGPDPVDRRRVVVTLSAAGSARLDDEQASRADWIAQAAQVQLTAQERAVLKRFPAVLGKLIADDR</sequence>
<dbReference type="Proteomes" id="UP001595696">
    <property type="component" value="Unassembled WGS sequence"/>
</dbReference>
<dbReference type="InterPro" id="IPR052526">
    <property type="entry name" value="HTH-type_Bedaq_tolerance"/>
</dbReference>
<dbReference type="EMBL" id="JBHSAX010000033">
    <property type="protein sequence ID" value="MFC3966124.1"/>
    <property type="molecule type" value="Genomic_DNA"/>
</dbReference>
<evidence type="ECO:0000259" key="1">
    <source>
        <dbReference type="PROSITE" id="PS50995"/>
    </source>
</evidence>
<keyword evidence="3" id="KW-1185">Reference proteome</keyword>
<dbReference type="InterPro" id="IPR036390">
    <property type="entry name" value="WH_DNA-bd_sf"/>
</dbReference>
<dbReference type="SMART" id="SM00347">
    <property type="entry name" value="HTH_MARR"/>
    <property type="match status" value="1"/>
</dbReference>
<comment type="caution">
    <text evidence="2">The sequence shown here is derived from an EMBL/GenBank/DDBJ whole genome shotgun (WGS) entry which is preliminary data.</text>
</comment>
<dbReference type="Pfam" id="PF12802">
    <property type="entry name" value="MarR_2"/>
    <property type="match status" value="1"/>
</dbReference>
<dbReference type="PROSITE" id="PS50995">
    <property type="entry name" value="HTH_MARR_2"/>
    <property type="match status" value="1"/>
</dbReference>
<accession>A0ABV8E2I8</accession>
<name>A0ABV8E2I8_9NOCA</name>
<gene>
    <name evidence="2" type="ORF">ACFO0B_29400</name>
</gene>
<dbReference type="PANTHER" id="PTHR39515">
    <property type="entry name" value="CONSERVED PROTEIN"/>
    <property type="match status" value="1"/>
</dbReference>
<reference evidence="3" key="1">
    <citation type="journal article" date="2019" name="Int. J. Syst. Evol. Microbiol.">
        <title>The Global Catalogue of Microorganisms (GCM) 10K type strain sequencing project: providing services to taxonomists for standard genome sequencing and annotation.</title>
        <authorList>
            <consortium name="The Broad Institute Genomics Platform"/>
            <consortium name="The Broad Institute Genome Sequencing Center for Infectious Disease"/>
            <person name="Wu L."/>
            <person name="Ma J."/>
        </authorList>
    </citation>
    <scope>NUCLEOTIDE SEQUENCE [LARGE SCALE GENOMIC DNA]</scope>
    <source>
        <strain evidence="3">CGMCC 4.7330</strain>
    </source>
</reference>